<feature type="transmembrane region" description="Helical" evidence="1">
    <location>
        <begin position="30"/>
        <end position="51"/>
    </location>
</feature>
<protein>
    <submittedName>
        <fullName evidence="2">Uncharacterized protein</fullName>
    </submittedName>
</protein>
<comment type="caution">
    <text evidence="2">The sequence shown here is derived from an EMBL/GenBank/DDBJ whole genome shotgun (WGS) entry which is preliminary data.</text>
</comment>
<organism evidence="2 3">
    <name type="scientific">Gryllotalpicola reticulitermitis</name>
    <dbReference type="NCBI Taxonomy" id="1184153"/>
    <lineage>
        <taxon>Bacteria</taxon>
        <taxon>Bacillati</taxon>
        <taxon>Actinomycetota</taxon>
        <taxon>Actinomycetes</taxon>
        <taxon>Micrococcales</taxon>
        <taxon>Microbacteriaceae</taxon>
        <taxon>Gryllotalpicola</taxon>
    </lineage>
</organism>
<keyword evidence="1" id="KW-0472">Membrane</keyword>
<accession>A0ABV8Q7W4</accession>
<evidence type="ECO:0000313" key="3">
    <source>
        <dbReference type="Proteomes" id="UP001595900"/>
    </source>
</evidence>
<keyword evidence="3" id="KW-1185">Reference proteome</keyword>
<evidence type="ECO:0000313" key="2">
    <source>
        <dbReference type="EMBL" id="MFC4244462.1"/>
    </source>
</evidence>
<gene>
    <name evidence="2" type="ORF">ACFOYW_13885</name>
</gene>
<dbReference type="RefSeq" id="WP_390230026.1">
    <property type="nucleotide sequence ID" value="NZ_JBHSCN010000006.1"/>
</dbReference>
<evidence type="ECO:0000256" key="1">
    <source>
        <dbReference type="SAM" id="Phobius"/>
    </source>
</evidence>
<proteinExistence type="predicted"/>
<name>A0ABV8Q7W4_9MICO</name>
<keyword evidence="1" id="KW-1133">Transmembrane helix</keyword>
<reference evidence="3" key="1">
    <citation type="journal article" date="2019" name="Int. J. Syst. Evol. Microbiol.">
        <title>The Global Catalogue of Microorganisms (GCM) 10K type strain sequencing project: providing services to taxonomists for standard genome sequencing and annotation.</title>
        <authorList>
            <consortium name="The Broad Institute Genomics Platform"/>
            <consortium name="The Broad Institute Genome Sequencing Center for Infectious Disease"/>
            <person name="Wu L."/>
            <person name="Ma J."/>
        </authorList>
    </citation>
    <scope>NUCLEOTIDE SEQUENCE [LARGE SCALE GENOMIC DNA]</scope>
    <source>
        <strain evidence="3">CGMCC 1.10363</strain>
    </source>
</reference>
<dbReference type="Proteomes" id="UP001595900">
    <property type="component" value="Unassembled WGS sequence"/>
</dbReference>
<dbReference type="EMBL" id="JBHSCN010000006">
    <property type="protein sequence ID" value="MFC4244462.1"/>
    <property type="molecule type" value="Genomic_DNA"/>
</dbReference>
<sequence>MGRTAVAIIGLIVMIALIVGLDVVFLRHHFVVRLIVNVAIVAVFALFYFLVLHRR</sequence>
<keyword evidence="1" id="KW-0812">Transmembrane</keyword>